<feature type="transmembrane region" description="Helical" evidence="5">
    <location>
        <begin position="114"/>
        <end position="131"/>
    </location>
</feature>
<evidence type="ECO:0000259" key="6">
    <source>
        <dbReference type="Pfam" id="PF07291"/>
    </source>
</evidence>
<dbReference type="GO" id="GO:0030416">
    <property type="term" value="P:methylamine metabolic process"/>
    <property type="evidence" value="ECO:0007669"/>
    <property type="project" value="InterPro"/>
</dbReference>
<keyword evidence="8" id="KW-1185">Reference proteome</keyword>
<protein>
    <recommendedName>
        <fullName evidence="6">Methylamine utilisation protein MauE domain-containing protein</fullName>
    </recommendedName>
</protein>
<evidence type="ECO:0000256" key="4">
    <source>
        <dbReference type="ARBA" id="ARBA00023136"/>
    </source>
</evidence>
<evidence type="ECO:0000313" key="8">
    <source>
        <dbReference type="Proteomes" id="UP000192276"/>
    </source>
</evidence>
<keyword evidence="3 5" id="KW-1133">Transmembrane helix</keyword>
<dbReference type="RefSeq" id="WP_081161957.1">
    <property type="nucleotide sequence ID" value="NZ_LWBP01000045.1"/>
</dbReference>
<accession>A0A1V9G7L6</accession>
<dbReference type="Pfam" id="PF07291">
    <property type="entry name" value="MauE"/>
    <property type="match status" value="1"/>
</dbReference>
<comment type="caution">
    <text evidence="7">The sequence shown here is derived from an EMBL/GenBank/DDBJ whole genome shotgun (WGS) entry which is preliminary data.</text>
</comment>
<dbReference type="STRING" id="550983.A4R26_12625"/>
<sequence>MKKKMIIESIVMLFTILFLYTGISKIIEYSIFKEQIATSPILAPIATPVAFTLPWIEFLATVLLVIPRWRFKGFIVSLSLMVLFTMYTILILNINENIPCSCGGLIGELSWQGHIALNTAFIALAITGIVFEKQLKSAHRLELSSINDQKAPIQA</sequence>
<evidence type="ECO:0000256" key="3">
    <source>
        <dbReference type="ARBA" id="ARBA00022989"/>
    </source>
</evidence>
<dbReference type="EMBL" id="LWBP01000045">
    <property type="protein sequence ID" value="OQP66625.1"/>
    <property type="molecule type" value="Genomic_DNA"/>
</dbReference>
<evidence type="ECO:0000256" key="1">
    <source>
        <dbReference type="ARBA" id="ARBA00004141"/>
    </source>
</evidence>
<proteinExistence type="predicted"/>
<keyword evidence="2 5" id="KW-0812">Transmembrane</keyword>
<dbReference type="Proteomes" id="UP000192276">
    <property type="component" value="Unassembled WGS sequence"/>
</dbReference>
<keyword evidence="4 5" id="KW-0472">Membrane</keyword>
<evidence type="ECO:0000256" key="5">
    <source>
        <dbReference type="SAM" id="Phobius"/>
    </source>
</evidence>
<evidence type="ECO:0000313" key="7">
    <source>
        <dbReference type="EMBL" id="OQP66625.1"/>
    </source>
</evidence>
<reference evidence="8" key="1">
    <citation type="submission" date="2016-04" db="EMBL/GenBank/DDBJ databases">
        <authorList>
            <person name="Chen L."/>
            <person name="Zhuang W."/>
            <person name="Wang G."/>
        </authorList>
    </citation>
    <scope>NUCLEOTIDE SEQUENCE [LARGE SCALE GENOMIC DNA]</scope>
    <source>
        <strain evidence="8">208</strain>
    </source>
</reference>
<dbReference type="AlphaFoldDB" id="A0A1V9G7L6"/>
<dbReference type="OrthoDB" id="680026at2"/>
<dbReference type="InterPro" id="IPR009908">
    <property type="entry name" value="Methylamine_util_MauE"/>
</dbReference>
<organism evidence="7 8">
    <name type="scientific">Niastella populi</name>
    <dbReference type="NCBI Taxonomy" id="550983"/>
    <lineage>
        <taxon>Bacteria</taxon>
        <taxon>Pseudomonadati</taxon>
        <taxon>Bacteroidota</taxon>
        <taxon>Chitinophagia</taxon>
        <taxon>Chitinophagales</taxon>
        <taxon>Chitinophagaceae</taxon>
        <taxon>Niastella</taxon>
    </lineage>
</organism>
<feature type="transmembrane region" description="Helical" evidence="5">
    <location>
        <begin position="73"/>
        <end position="94"/>
    </location>
</feature>
<dbReference type="GO" id="GO:0016020">
    <property type="term" value="C:membrane"/>
    <property type="evidence" value="ECO:0007669"/>
    <property type="project" value="UniProtKB-SubCell"/>
</dbReference>
<dbReference type="UniPathway" id="UPA00895"/>
<feature type="domain" description="Methylamine utilisation protein MauE" evidence="6">
    <location>
        <begin position="4"/>
        <end position="130"/>
    </location>
</feature>
<name>A0A1V9G7L6_9BACT</name>
<gene>
    <name evidence="7" type="ORF">A4R26_12625</name>
</gene>
<evidence type="ECO:0000256" key="2">
    <source>
        <dbReference type="ARBA" id="ARBA00022692"/>
    </source>
</evidence>
<comment type="subcellular location">
    <subcellularLocation>
        <location evidence="1">Membrane</location>
        <topology evidence="1">Multi-pass membrane protein</topology>
    </subcellularLocation>
</comment>
<feature type="transmembrane region" description="Helical" evidence="5">
    <location>
        <begin position="40"/>
        <end position="66"/>
    </location>
</feature>